<dbReference type="AlphaFoldDB" id="A0A172ZCH4"/>
<dbReference type="SUPFAM" id="SSF46785">
    <property type="entry name" value="Winged helix' DNA-binding domain"/>
    <property type="match status" value="1"/>
</dbReference>
<evidence type="ECO:0000256" key="3">
    <source>
        <dbReference type="ARBA" id="ARBA00022629"/>
    </source>
</evidence>
<keyword evidence="4" id="KW-0808">Transferase</keyword>
<dbReference type="InterPro" id="IPR036388">
    <property type="entry name" value="WH-like_DNA-bd_sf"/>
</dbReference>
<comment type="function">
    <text evidence="1">Transcriptional repressor of xylose-utilizing enzymes.</text>
</comment>
<accession>A0A172ZCH4</accession>
<evidence type="ECO:0000256" key="2">
    <source>
        <dbReference type="ARBA" id="ARBA00006479"/>
    </source>
</evidence>
<dbReference type="Gene3D" id="1.10.10.10">
    <property type="entry name" value="Winged helix-like DNA-binding domain superfamily/Winged helix DNA-binding domain"/>
    <property type="match status" value="1"/>
</dbReference>
<dbReference type="STRING" id="1616788.AR543_04475"/>
<evidence type="ECO:0000256" key="1">
    <source>
        <dbReference type="ARBA" id="ARBA00002486"/>
    </source>
</evidence>
<keyword evidence="3" id="KW-0119">Carbohydrate metabolism</keyword>
<keyword evidence="4" id="KW-0418">Kinase</keyword>
<keyword evidence="5" id="KW-1185">Reference proteome</keyword>
<dbReference type="Gene3D" id="3.30.420.40">
    <property type="match status" value="2"/>
</dbReference>
<dbReference type="PANTHER" id="PTHR18964:SF149">
    <property type="entry name" value="BIFUNCTIONAL UDP-N-ACETYLGLUCOSAMINE 2-EPIMERASE_N-ACETYLMANNOSAMINE KINASE"/>
    <property type="match status" value="1"/>
</dbReference>
<reference evidence="4 5" key="2">
    <citation type="journal article" date="2016" name="Int. J. Syst. Evol. Microbiol.">
        <title>Paenibacillus bovis sp. nov., isolated from raw yak (Bos grunniens) milk.</title>
        <authorList>
            <person name="Gao C."/>
            <person name="Han J."/>
            <person name="Liu Z."/>
            <person name="Xu X."/>
            <person name="Hang F."/>
            <person name="Wu Z."/>
        </authorList>
    </citation>
    <scope>NUCLEOTIDE SEQUENCE [LARGE SCALE GENOMIC DNA]</scope>
    <source>
        <strain evidence="4 5">BD3526</strain>
    </source>
</reference>
<dbReference type="KEGG" id="pbv:AR543_04475"/>
<protein>
    <submittedName>
        <fullName evidence="4">Sugar kinase</fullName>
    </submittedName>
</protein>
<evidence type="ECO:0000313" key="5">
    <source>
        <dbReference type="Proteomes" id="UP000078148"/>
    </source>
</evidence>
<dbReference type="OrthoDB" id="9796533at2"/>
<dbReference type="GO" id="GO:0016301">
    <property type="term" value="F:kinase activity"/>
    <property type="evidence" value="ECO:0007669"/>
    <property type="project" value="UniProtKB-KW"/>
</dbReference>
<dbReference type="InterPro" id="IPR000600">
    <property type="entry name" value="ROK"/>
</dbReference>
<sequence length="403" mass="44790">MLKQFIGSTSPKLKNLKLLYSLVRKLGPVSIHTLAEMTGYKSVTCARLLEELVQEGLIYDSGIGESSGGRRPLMYVIQPTACYLIGVEITSLYTTALLLDLKLNILDTAKLQMDERCTGEYTLNFIADCVREWMNQHHIRAEQLLGIGVGVLDPIDRERGILRKAHLFPAGGWEELPIVAQLEALTNIRVLLDNGTPLAALAEYRIHYWKESGNLVFVSSDIGIRCGTIVQGRMVGSRTEMDDAFGHMIVDIHGHRCSCGSYGCLQAYSSLPAIRDEVVRRIKRGHVSMLQNENDDIEQIGFHHVLGALEQEDPLCLEVVRDAAYYFGIGLSNLVFLLRPDVVVFGGTLVPKPLFYEVASATAQSRLNHYPNSTVQIHQSSEAYDIVAQGAGCMVLDYFTEQE</sequence>
<dbReference type="Proteomes" id="UP000078148">
    <property type="component" value="Chromosome"/>
</dbReference>
<gene>
    <name evidence="4" type="ORF">AR543_04475</name>
</gene>
<dbReference type="Pfam" id="PF00480">
    <property type="entry name" value="ROK"/>
    <property type="match status" value="1"/>
</dbReference>
<name>A0A172ZCH4_9BACL</name>
<dbReference type="InterPro" id="IPR036390">
    <property type="entry name" value="WH_DNA-bd_sf"/>
</dbReference>
<reference evidence="5" key="1">
    <citation type="submission" date="2015-10" db="EMBL/GenBank/DDBJ databases">
        <title>Genome of Paenibacillus bovis sp. nov.</title>
        <authorList>
            <person name="Wu Z."/>
            <person name="Gao C."/>
            <person name="Liu Z."/>
            <person name="Zheng H."/>
        </authorList>
    </citation>
    <scope>NUCLEOTIDE SEQUENCE [LARGE SCALE GENOMIC DNA]</scope>
    <source>
        <strain evidence="5">BD3526</strain>
    </source>
</reference>
<dbReference type="SUPFAM" id="SSF53067">
    <property type="entry name" value="Actin-like ATPase domain"/>
    <property type="match status" value="1"/>
</dbReference>
<dbReference type="GO" id="GO:0042732">
    <property type="term" value="P:D-xylose metabolic process"/>
    <property type="evidence" value="ECO:0007669"/>
    <property type="project" value="UniProtKB-KW"/>
</dbReference>
<dbReference type="InterPro" id="IPR043129">
    <property type="entry name" value="ATPase_NBD"/>
</dbReference>
<comment type="similarity">
    <text evidence="2">Belongs to the ROK (NagC/XylR) family.</text>
</comment>
<dbReference type="EMBL" id="CP013023">
    <property type="protein sequence ID" value="ANF95346.1"/>
    <property type="molecule type" value="Genomic_DNA"/>
</dbReference>
<proteinExistence type="inferred from homology"/>
<organism evidence="4 5">
    <name type="scientific">Paenibacillus bovis</name>
    <dbReference type="NCBI Taxonomy" id="1616788"/>
    <lineage>
        <taxon>Bacteria</taxon>
        <taxon>Bacillati</taxon>
        <taxon>Bacillota</taxon>
        <taxon>Bacilli</taxon>
        <taxon>Bacillales</taxon>
        <taxon>Paenibacillaceae</taxon>
        <taxon>Paenibacillus</taxon>
    </lineage>
</organism>
<evidence type="ECO:0000313" key="4">
    <source>
        <dbReference type="EMBL" id="ANF95346.1"/>
    </source>
</evidence>
<dbReference type="PANTHER" id="PTHR18964">
    <property type="entry name" value="ROK (REPRESSOR, ORF, KINASE) FAMILY"/>
    <property type="match status" value="1"/>
</dbReference>
<dbReference type="RefSeq" id="WP_060532190.1">
    <property type="nucleotide sequence ID" value="NZ_CP013023.1"/>
</dbReference>
<keyword evidence="3" id="KW-0859">Xylose metabolism</keyword>